<dbReference type="SUPFAM" id="SSF56601">
    <property type="entry name" value="beta-lactamase/transpeptidase-like"/>
    <property type="match status" value="1"/>
</dbReference>
<gene>
    <name evidence="4" type="ORF">N7458_011801</name>
</gene>
<evidence type="ECO:0008006" key="6">
    <source>
        <dbReference type="Google" id="ProtNLM"/>
    </source>
</evidence>
<feature type="domain" description="Beta-lactamase-like ARB-00930-like C-terminal" evidence="3">
    <location>
        <begin position="444"/>
        <end position="586"/>
    </location>
</feature>
<name>A0AAD6FXS8_9EURO</name>
<keyword evidence="5" id="KW-1185">Reference proteome</keyword>
<reference evidence="4" key="2">
    <citation type="journal article" date="2023" name="IMA Fungus">
        <title>Comparative genomic study of the Penicillium genus elucidates a diverse pangenome and 15 lateral gene transfer events.</title>
        <authorList>
            <person name="Petersen C."/>
            <person name="Sorensen T."/>
            <person name="Nielsen M.R."/>
            <person name="Sondergaard T.E."/>
            <person name="Sorensen J.L."/>
            <person name="Fitzpatrick D.A."/>
            <person name="Frisvad J.C."/>
            <person name="Nielsen K.L."/>
        </authorList>
    </citation>
    <scope>NUCLEOTIDE SEQUENCE</scope>
    <source>
        <strain evidence="4">IBT 16125</strain>
    </source>
</reference>
<organism evidence="4 5">
    <name type="scientific">Penicillium daleae</name>
    <dbReference type="NCBI Taxonomy" id="63821"/>
    <lineage>
        <taxon>Eukaryota</taxon>
        <taxon>Fungi</taxon>
        <taxon>Dikarya</taxon>
        <taxon>Ascomycota</taxon>
        <taxon>Pezizomycotina</taxon>
        <taxon>Eurotiomycetes</taxon>
        <taxon>Eurotiomycetidae</taxon>
        <taxon>Eurotiales</taxon>
        <taxon>Aspergillaceae</taxon>
        <taxon>Penicillium</taxon>
    </lineage>
</organism>
<protein>
    <recommendedName>
        <fullName evidence="6">Beta-lactamase-related domain-containing protein</fullName>
    </recommendedName>
</protein>
<reference evidence="4" key="1">
    <citation type="submission" date="2022-12" db="EMBL/GenBank/DDBJ databases">
        <authorList>
            <person name="Petersen C."/>
        </authorList>
    </citation>
    <scope>NUCLEOTIDE SEQUENCE</scope>
    <source>
        <strain evidence="4">IBT 16125</strain>
    </source>
</reference>
<evidence type="ECO:0000256" key="1">
    <source>
        <dbReference type="SAM" id="SignalP"/>
    </source>
</evidence>
<proteinExistence type="predicted"/>
<dbReference type="Proteomes" id="UP001213681">
    <property type="component" value="Unassembled WGS sequence"/>
</dbReference>
<evidence type="ECO:0000313" key="5">
    <source>
        <dbReference type="Proteomes" id="UP001213681"/>
    </source>
</evidence>
<accession>A0AAD6FXS8</accession>
<dbReference type="AlphaFoldDB" id="A0AAD6FXS8"/>
<dbReference type="Gene3D" id="3.40.710.10">
    <property type="entry name" value="DD-peptidase/beta-lactamase superfamily"/>
    <property type="match status" value="1"/>
</dbReference>
<evidence type="ECO:0000259" key="2">
    <source>
        <dbReference type="Pfam" id="PF00144"/>
    </source>
</evidence>
<dbReference type="PANTHER" id="PTHR22935">
    <property type="entry name" value="PENICILLIN-BINDING PROTEIN"/>
    <property type="match status" value="1"/>
</dbReference>
<dbReference type="EMBL" id="JAPVEA010000009">
    <property type="protein sequence ID" value="KAJ5432645.1"/>
    <property type="molecule type" value="Genomic_DNA"/>
</dbReference>
<dbReference type="GeneID" id="81605426"/>
<dbReference type="InterPro" id="IPR012338">
    <property type="entry name" value="Beta-lactam/transpept-like"/>
</dbReference>
<feature type="domain" description="Beta-lactamase-related" evidence="2">
    <location>
        <begin position="89"/>
        <end position="421"/>
    </location>
</feature>
<feature type="signal peptide" evidence="1">
    <location>
        <begin position="1"/>
        <end position="18"/>
    </location>
</feature>
<dbReference type="InterPro" id="IPR051478">
    <property type="entry name" value="Beta-lactamase-like_AB/R"/>
</dbReference>
<feature type="chain" id="PRO_5042286378" description="Beta-lactamase-related domain-containing protein" evidence="1">
    <location>
        <begin position="19"/>
        <end position="587"/>
    </location>
</feature>
<evidence type="ECO:0000313" key="4">
    <source>
        <dbReference type="EMBL" id="KAJ5432645.1"/>
    </source>
</evidence>
<dbReference type="InterPro" id="IPR058664">
    <property type="entry name" value="ARB_00930-like_C"/>
</dbReference>
<dbReference type="InterPro" id="IPR001466">
    <property type="entry name" value="Beta-lactam-related"/>
</dbReference>
<keyword evidence="1" id="KW-0732">Signal</keyword>
<evidence type="ECO:0000259" key="3">
    <source>
        <dbReference type="Pfam" id="PF26335"/>
    </source>
</evidence>
<dbReference type="PANTHER" id="PTHR22935:SF97">
    <property type="entry name" value="BETA-LACTAMASE-RELATED DOMAIN-CONTAINING PROTEIN"/>
    <property type="match status" value="1"/>
</dbReference>
<dbReference type="Pfam" id="PF00144">
    <property type="entry name" value="Beta-lactamase"/>
    <property type="match status" value="1"/>
</dbReference>
<comment type="caution">
    <text evidence="4">The sequence shown here is derived from an EMBL/GenBank/DDBJ whole genome shotgun (WGS) entry which is preliminary data.</text>
</comment>
<dbReference type="Pfam" id="PF26335">
    <property type="entry name" value="ARB_00930_C"/>
    <property type="match status" value="1"/>
</dbReference>
<sequence>MYSFSLLSLLSLGAWVAAKPNACPILGPAFPAPTEIGSHPIFIEATQNLTAQIKQAIASGELAGNSISVQIFSGSDSYTAYGLSHTDDSIRNGSVGVREVDENTVFRIGSISKLWTMLLYMTFNGTRHFQEPVSKYVPELRSPYNRSQQIDQIDYVNWDEVTIGELASHQAGIPRDYAFMDLAASAPPQALAGMGLPSLPKSERLPCGNAPFPPCNRQRGSIKKKMVSMNWLADTCVEFFDGILDTQPIAATSSTPLYSNAGYQILGYALEAIAQKPFQDILMERIIKPLGLSHSSDSMPAPSLAVVPSDMTSSQFDLDIGDAIPAGGIYSSPNDISTLGRAILANTLVSPAMTRRWMKPATHTASLQVSVGHPWEIMSFSEPRLVDLYTKAGNIGMYNSIMALSPDHNAGFAILTAGNGSFSLPLKLGEQVADIMLPALEQIAKNQAAERFAGTYALENGTSNSSITLITDDEPGLKIAEWVSNSVDMGQAFAAKAGLEKTPSLLGMRLQPTGLKSPGRVSFSAVIQGLSSQPTSGTMLSACLTWLELDSYIYGNVGMPEFEFNLNDEGDVVSLTPRALRITLPKV</sequence>
<dbReference type="RefSeq" id="XP_056759937.1">
    <property type="nucleotide sequence ID" value="XM_056915183.1"/>
</dbReference>